<organism evidence="5 6">
    <name type="scientific">Wickerhamomyces anomalus (strain ATCC 58044 / CBS 1984 / NCYC 433 / NRRL Y-366-8)</name>
    <name type="common">Yeast</name>
    <name type="synonym">Hansenula anomala</name>
    <dbReference type="NCBI Taxonomy" id="683960"/>
    <lineage>
        <taxon>Eukaryota</taxon>
        <taxon>Fungi</taxon>
        <taxon>Dikarya</taxon>
        <taxon>Ascomycota</taxon>
        <taxon>Saccharomycotina</taxon>
        <taxon>Saccharomycetes</taxon>
        <taxon>Phaffomycetales</taxon>
        <taxon>Wickerhamomycetaceae</taxon>
        <taxon>Wickerhamomyces</taxon>
    </lineage>
</organism>
<dbReference type="SUPFAM" id="SSF53474">
    <property type="entry name" value="alpha/beta-Hydrolases"/>
    <property type="match status" value="1"/>
</dbReference>
<feature type="domain" description="Fungal lipase-type" evidence="4">
    <location>
        <begin position="82"/>
        <end position="258"/>
    </location>
</feature>
<dbReference type="EMBL" id="KV454213">
    <property type="protein sequence ID" value="ODQ57638.1"/>
    <property type="molecule type" value="Genomic_DNA"/>
</dbReference>
<dbReference type="PANTHER" id="PTHR46640:SF3">
    <property type="entry name" value="LIPASE LIH1-RELATED"/>
    <property type="match status" value="1"/>
</dbReference>
<protein>
    <recommendedName>
        <fullName evidence="1">triacylglycerol lipase</fullName>
        <ecNumber evidence="1">3.1.1.3</ecNumber>
    </recommendedName>
</protein>
<dbReference type="Gene3D" id="3.40.50.1820">
    <property type="entry name" value="alpha/beta hydrolase"/>
    <property type="match status" value="1"/>
</dbReference>
<sequence length="335" mass="37465">MKSDIIIYLSILFIHVTAFSDSVYDLLVENAHYCTLAYCSSQSTFEPGTPLDQACPLVDFYDRISGFSYLSVDDVDKKVHSVFRGAHTEGDYLTLLGFAQCPYASVIKHGFKYDDFAEFKNDSTRLKNAILEKSGNDTVCEGCYVHCGTYLEFMKFIQEIYDSATPYLDQHYNLIVDGYSLGGIYALLTGVEFKTQGYNPLVLTYGSLKVGNPKFSKWVDQIFANEQALEIVQAGGDLPYPSYSRVFQTADFAPSLPPSIPILLEYQHAGLQFEITKILLPHPKSVVKFGGPSSSSADDEAILNEETIRDDDIDDDSGYPHLHMFIEFSNTCSDE</sequence>
<feature type="signal peptide" evidence="3">
    <location>
        <begin position="1"/>
        <end position="18"/>
    </location>
</feature>
<keyword evidence="6" id="KW-1185">Reference proteome</keyword>
<dbReference type="AlphaFoldDB" id="A0A1E3NWW3"/>
<name>A0A1E3NWW3_WICAA</name>
<dbReference type="GeneID" id="30201459"/>
<evidence type="ECO:0000313" key="5">
    <source>
        <dbReference type="EMBL" id="ODQ57638.1"/>
    </source>
</evidence>
<evidence type="ECO:0000256" key="1">
    <source>
        <dbReference type="ARBA" id="ARBA00013279"/>
    </source>
</evidence>
<dbReference type="RefSeq" id="XP_019036845.1">
    <property type="nucleotide sequence ID" value="XM_019184213.1"/>
</dbReference>
<gene>
    <name evidence="5" type="ORF">WICANDRAFT_70724</name>
</gene>
<dbReference type="InterPro" id="IPR051299">
    <property type="entry name" value="AB_hydrolase_lip/est"/>
</dbReference>
<dbReference type="InterPro" id="IPR029058">
    <property type="entry name" value="AB_hydrolase_fold"/>
</dbReference>
<accession>A0A1E3NWW3</accession>
<dbReference type="Proteomes" id="UP000094112">
    <property type="component" value="Unassembled WGS sequence"/>
</dbReference>
<feature type="chain" id="PRO_5009133562" description="triacylglycerol lipase" evidence="3">
    <location>
        <begin position="19"/>
        <end position="335"/>
    </location>
</feature>
<dbReference type="GO" id="GO:0004806">
    <property type="term" value="F:triacylglycerol lipase activity"/>
    <property type="evidence" value="ECO:0007669"/>
    <property type="project" value="UniProtKB-EC"/>
</dbReference>
<dbReference type="EC" id="3.1.1.3" evidence="1"/>
<dbReference type="GO" id="GO:0006629">
    <property type="term" value="P:lipid metabolic process"/>
    <property type="evidence" value="ECO:0007669"/>
    <property type="project" value="InterPro"/>
</dbReference>
<dbReference type="CDD" id="cd00519">
    <property type="entry name" value="Lipase_3"/>
    <property type="match status" value="1"/>
</dbReference>
<evidence type="ECO:0000313" key="6">
    <source>
        <dbReference type="Proteomes" id="UP000094112"/>
    </source>
</evidence>
<evidence type="ECO:0000256" key="2">
    <source>
        <dbReference type="ARBA" id="ARBA00022801"/>
    </source>
</evidence>
<reference evidence="5 6" key="1">
    <citation type="journal article" date="2016" name="Proc. Natl. Acad. Sci. U.S.A.">
        <title>Comparative genomics of biotechnologically important yeasts.</title>
        <authorList>
            <person name="Riley R."/>
            <person name="Haridas S."/>
            <person name="Wolfe K.H."/>
            <person name="Lopes M.R."/>
            <person name="Hittinger C.T."/>
            <person name="Goeker M."/>
            <person name="Salamov A.A."/>
            <person name="Wisecaver J.H."/>
            <person name="Long T.M."/>
            <person name="Calvey C.H."/>
            <person name="Aerts A.L."/>
            <person name="Barry K.W."/>
            <person name="Choi C."/>
            <person name="Clum A."/>
            <person name="Coughlan A.Y."/>
            <person name="Deshpande S."/>
            <person name="Douglass A.P."/>
            <person name="Hanson S.J."/>
            <person name="Klenk H.-P."/>
            <person name="LaButti K.M."/>
            <person name="Lapidus A."/>
            <person name="Lindquist E.A."/>
            <person name="Lipzen A.M."/>
            <person name="Meier-Kolthoff J.P."/>
            <person name="Ohm R.A."/>
            <person name="Otillar R.P."/>
            <person name="Pangilinan J.L."/>
            <person name="Peng Y."/>
            <person name="Rokas A."/>
            <person name="Rosa C.A."/>
            <person name="Scheuner C."/>
            <person name="Sibirny A.A."/>
            <person name="Slot J.C."/>
            <person name="Stielow J.B."/>
            <person name="Sun H."/>
            <person name="Kurtzman C.P."/>
            <person name="Blackwell M."/>
            <person name="Grigoriev I.V."/>
            <person name="Jeffries T.W."/>
        </authorList>
    </citation>
    <scope>NUCLEOTIDE SEQUENCE [LARGE SCALE GENOMIC DNA]</scope>
    <source>
        <strain evidence="6">ATCC 58044 / CBS 1984 / NCYC 433 / NRRL Y-366-8</strain>
    </source>
</reference>
<dbReference type="InterPro" id="IPR002921">
    <property type="entry name" value="Fungal_lipase-type"/>
</dbReference>
<dbReference type="Pfam" id="PF01764">
    <property type="entry name" value="Lipase_3"/>
    <property type="match status" value="1"/>
</dbReference>
<keyword evidence="2" id="KW-0378">Hydrolase</keyword>
<dbReference type="OrthoDB" id="4059120at2759"/>
<dbReference type="PANTHER" id="PTHR46640">
    <property type="entry name" value="TRIACYLGLYCEROL LIPASE, PUTATIVE (AFU_ORTHOLOGUE AFUA_6G06510)-RELATED"/>
    <property type="match status" value="1"/>
</dbReference>
<evidence type="ECO:0000256" key="3">
    <source>
        <dbReference type="SAM" id="SignalP"/>
    </source>
</evidence>
<keyword evidence="3" id="KW-0732">Signal</keyword>
<evidence type="ECO:0000259" key="4">
    <source>
        <dbReference type="Pfam" id="PF01764"/>
    </source>
</evidence>
<proteinExistence type="predicted"/>